<dbReference type="Pfam" id="PF04203">
    <property type="entry name" value="Sortase"/>
    <property type="match status" value="1"/>
</dbReference>
<keyword evidence="3" id="KW-1133">Transmembrane helix</keyword>
<name>A0A6N7XCB7_9FIRM</name>
<proteinExistence type="predicted"/>
<evidence type="ECO:0000256" key="3">
    <source>
        <dbReference type="SAM" id="Phobius"/>
    </source>
</evidence>
<keyword evidence="5" id="KW-1185">Reference proteome</keyword>
<evidence type="ECO:0000256" key="2">
    <source>
        <dbReference type="PIRSR" id="PIRSR605754-1"/>
    </source>
</evidence>
<dbReference type="InterPro" id="IPR023365">
    <property type="entry name" value="Sortase_dom-sf"/>
</dbReference>
<evidence type="ECO:0000313" key="5">
    <source>
        <dbReference type="Proteomes" id="UP000440713"/>
    </source>
</evidence>
<protein>
    <submittedName>
        <fullName evidence="4">Class C sortase</fullName>
    </submittedName>
</protein>
<dbReference type="EMBL" id="VUNE01000001">
    <property type="protein sequence ID" value="MST61952.1"/>
    <property type="molecule type" value="Genomic_DNA"/>
</dbReference>
<dbReference type="InterPro" id="IPR005754">
    <property type="entry name" value="Sortase"/>
</dbReference>
<dbReference type="NCBIfam" id="NF033745">
    <property type="entry name" value="class_C_sortase"/>
    <property type="match status" value="1"/>
</dbReference>
<dbReference type="GO" id="GO:0016787">
    <property type="term" value="F:hydrolase activity"/>
    <property type="evidence" value="ECO:0007669"/>
    <property type="project" value="UniProtKB-KW"/>
</dbReference>
<reference evidence="4 5" key="1">
    <citation type="submission" date="2019-08" db="EMBL/GenBank/DDBJ databases">
        <title>In-depth cultivation of the pig gut microbiome towards novel bacterial diversity and tailored functional studies.</title>
        <authorList>
            <person name="Wylensek D."/>
            <person name="Hitch T.C.A."/>
            <person name="Clavel T."/>
        </authorList>
    </citation>
    <scope>NUCLEOTIDE SEQUENCE [LARGE SCALE GENOMIC DNA]</scope>
    <source>
        <strain evidence="4 5">WCA-SAB-591-4A-A</strain>
    </source>
</reference>
<dbReference type="CDD" id="cd05827">
    <property type="entry name" value="Sortase_C"/>
    <property type="match status" value="1"/>
</dbReference>
<feature type="transmembrane region" description="Helical" evidence="3">
    <location>
        <begin position="270"/>
        <end position="288"/>
    </location>
</feature>
<organism evidence="4 5">
    <name type="scientific">Peptostreptococcus porci</name>
    <dbReference type="NCBI Taxonomy" id="2652282"/>
    <lineage>
        <taxon>Bacteria</taxon>
        <taxon>Bacillati</taxon>
        <taxon>Bacillota</taxon>
        <taxon>Clostridia</taxon>
        <taxon>Peptostreptococcales</taxon>
        <taxon>Peptostreptococcaceae</taxon>
        <taxon>Peptostreptococcus</taxon>
    </lineage>
</organism>
<dbReference type="Gene3D" id="2.40.260.10">
    <property type="entry name" value="Sortase"/>
    <property type="match status" value="1"/>
</dbReference>
<feature type="active site" description="Acyl-thioester intermediate" evidence="2">
    <location>
        <position position="221"/>
    </location>
</feature>
<dbReference type="AlphaFoldDB" id="A0A6N7XCB7"/>
<dbReference type="RefSeq" id="WP_154537323.1">
    <property type="nucleotide sequence ID" value="NZ_JAXDWS010000004.1"/>
</dbReference>
<keyword evidence="3" id="KW-0472">Membrane</keyword>
<dbReference type="InterPro" id="IPR042002">
    <property type="entry name" value="Sortase_C"/>
</dbReference>
<accession>A0A6N7XCB7</accession>
<dbReference type="SUPFAM" id="SSF63817">
    <property type="entry name" value="Sortase"/>
    <property type="match status" value="1"/>
</dbReference>
<feature type="active site" description="Proton donor/acceptor" evidence="2">
    <location>
        <position position="159"/>
    </location>
</feature>
<feature type="transmembrane region" description="Helical" evidence="3">
    <location>
        <begin position="21"/>
        <end position="43"/>
    </location>
</feature>
<comment type="caution">
    <text evidence="4">The sequence shown here is derived from an EMBL/GenBank/DDBJ whole genome shotgun (WGS) entry which is preliminary data.</text>
</comment>
<evidence type="ECO:0000256" key="1">
    <source>
        <dbReference type="ARBA" id="ARBA00022801"/>
    </source>
</evidence>
<keyword evidence="1" id="KW-0378">Hydrolase</keyword>
<evidence type="ECO:0000313" key="4">
    <source>
        <dbReference type="EMBL" id="MST61952.1"/>
    </source>
</evidence>
<dbReference type="Proteomes" id="UP000440713">
    <property type="component" value="Unassembled WGS sequence"/>
</dbReference>
<gene>
    <name evidence="4" type="ORF">FYJ71_03050</name>
</gene>
<sequence length="299" mass="34288">MIKKQEEKPKYKISKKRFKIILGYILIIIGILLPLSAFTSLTINNIKSNGEYEAYIEDSKRQTLDEDEKSGIESYNKKVMDNDQNIVDPFIADGYKVEYDFYKKNPDKIFAYLVIPAINVKKPIRLDATYDHLANGVAQIDGTSLPVGGIGTRSVIAGHRGWYRDVMLLNLGELKKGDKVYINRQGDILEYEVDNTEIIRPSEWERLKPIEDKDILTLLSCHPKRPPSPYRLLVNCTRVEKEILSRAGNKSDTKIIKATSKNRTVQVTEISIYIVTLAGWIFLFFVILKFKKILLNRSV</sequence>
<keyword evidence="3" id="KW-0812">Transmembrane</keyword>
<dbReference type="NCBIfam" id="TIGR01076">
    <property type="entry name" value="sortase_fam"/>
    <property type="match status" value="1"/>
</dbReference>